<evidence type="ECO:0000313" key="1">
    <source>
        <dbReference type="EMBL" id="CAE4632553.1"/>
    </source>
</evidence>
<reference evidence="1" key="1">
    <citation type="submission" date="2021-01" db="EMBL/GenBank/DDBJ databases">
        <authorList>
            <person name="Corre E."/>
            <person name="Pelletier E."/>
            <person name="Niang G."/>
            <person name="Scheremetjew M."/>
            <person name="Finn R."/>
            <person name="Kale V."/>
            <person name="Holt S."/>
            <person name="Cochrane G."/>
            <person name="Meng A."/>
            <person name="Brown T."/>
            <person name="Cohen L."/>
        </authorList>
    </citation>
    <scope>NUCLEOTIDE SEQUENCE</scope>
    <source>
        <strain evidence="1">GSO104</strain>
    </source>
</reference>
<protein>
    <submittedName>
        <fullName evidence="1">Uncharacterized protein</fullName>
    </submittedName>
</protein>
<name>A0A7S4VJ11_9STRA</name>
<organism evidence="1">
    <name type="scientific">Ditylum brightwellii</name>
    <dbReference type="NCBI Taxonomy" id="49249"/>
    <lineage>
        <taxon>Eukaryota</taxon>
        <taxon>Sar</taxon>
        <taxon>Stramenopiles</taxon>
        <taxon>Ochrophyta</taxon>
        <taxon>Bacillariophyta</taxon>
        <taxon>Mediophyceae</taxon>
        <taxon>Lithodesmiophycidae</taxon>
        <taxon>Lithodesmiales</taxon>
        <taxon>Lithodesmiaceae</taxon>
        <taxon>Ditylum</taxon>
    </lineage>
</organism>
<accession>A0A7S4VJ11</accession>
<proteinExistence type="predicted"/>
<dbReference type="EMBL" id="HBNS01036119">
    <property type="protein sequence ID" value="CAE4632553.1"/>
    <property type="molecule type" value="Transcribed_RNA"/>
</dbReference>
<gene>
    <name evidence="1" type="ORF">DBRI00130_LOCUS28218</name>
</gene>
<dbReference type="AlphaFoldDB" id="A0A7S4VJ11"/>
<sequence>MTCPISSSQRAYFLLYYLYLPVPATKDKIVQDFQSSVLKEEWSKRQSAILTRANERKAQNKQHQAELEEKLNAWKEHDTAAQKQLDEQMNALKGQFVDKHLDVMSDVGRLERKMGTGPKFGEGKACLNTRVNLIQCYKENDDIRPCNDIMAALEQCVSKTVTSH</sequence>